<keyword evidence="2" id="KW-1185">Reference proteome</keyword>
<protein>
    <submittedName>
        <fullName evidence="1">Uncharacterized protein</fullName>
    </submittedName>
</protein>
<sequence length="141" mass="16006">MFTEDYIIRMIEQMGEFLREVLKLELENKFEEAHEEIDKAMKKLGISPLLVRTLPPGELMRFVTRPGGENEDRCILLAKLLSADAHIYKTEGKNSTAHELYKTALEILNGVSGKVEGEKLKKVQKDIEELLISGNADNLSF</sequence>
<proteinExistence type="predicted"/>
<accession>A0A078KUY8</accession>
<evidence type="ECO:0000313" key="2">
    <source>
        <dbReference type="Proteomes" id="UP000032431"/>
    </source>
</evidence>
<dbReference type="KEGG" id="ccel:CCDG5_1900"/>
<dbReference type="AlphaFoldDB" id="A0A078KUY8"/>
<name>A0A078KUY8_9FIRM</name>
<reference evidence="2" key="1">
    <citation type="submission" date="2014-07" db="EMBL/GenBank/DDBJ databases">
        <authorList>
            <person name="Wibberg D."/>
        </authorList>
    </citation>
    <scope>NUCLEOTIDE SEQUENCE [LARGE SCALE GENOMIC DNA]</scope>
    <source>
        <strain evidence="2">DG5</strain>
    </source>
</reference>
<organism evidence="1 2">
    <name type="scientific">[Clostridium] cellulosi</name>
    <dbReference type="NCBI Taxonomy" id="29343"/>
    <lineage>
        <taxon>Bacteria</taxon>
        <taxon>Bacillati</taxon>
        <taxon>Bacillota</taxon>
        <taxon>Clostridia</taxon>
        <taxon>Eubacteriales</taxon>
        <taxon>Oscillospiraceae</taxon>
        <taxon>Oscillospiraceae incertae sedis</taxon>
    </lineage>
</organism>
<evidence type="ECO:0000313" key="1">
    <source>
        <dbReference type="EMBL" id="CDZ24995.1"/>
    </source>
</evidence>
<dbReference type="Proteomes" id="UP000032431">
    <property type="component" value="Chromosome I"/>
</dbReference>
<dbReference type="EMBL" id="LM995447">
    <property type="protein sequence ID" value="CDZ24995.1"/>
    <property type="molecule type" value="Genomic_DNA"/>
</dbReference>
<dbReference type="OrthoDB" id="1905743at2"/>
<dbReference type="HOGENOM" id="CLU_1822018_0_0_9"/>
<dbReference type="PATRIC" id="fig|29343.3.peg.1993"/>
<gene>
    <name evidence="1" type="ORF">CCDG5_1900</name>
</gene>